<feature type="coiled-coil region" evidence="2">
    <location>
        <begin position="2009"/>
        <end position="2036"/>
    </location>
</feature>
<dbReference type="Gene3D" id="3.30.160.60">
    <property type="entry name" value="Classic Zinc Finger"/>
    <property type="match status" value="1"/>
</dbReference>
<feature type="compositionally biased region" description="Basic residues" evidence="3">
    <location>
        <begin position="854"/>
        <end position="872"/>
    </location>
</feature>
<dbReference type="GO" id="GO:0000978">
    <property type="term" value="F:RNA polymerase II cis-regulatory region sequence-specific DNA binding"/>
    <property type="evidence" value="ECO:0000318"/>
    <property type="project" value="GO_Central"/>
</dbReference>
<feature type="compositionally biased region" description="Basic and acidic residues" evidence="3">
    <location>
        <begin position="1480"/>
        <end position="1489"/>
    </location>
</feature>
<feature type="region of interest" description="Disordered" evidence="3">
    <location>
        <begin position="2385"/>
        <end position="2430"/>
    </location>
</feature>
<feature type="region of interest" description="Disordered" evidence="3">
    <location>
        <begin position="1034"/>
        <end position="1067"/>
    </location>
</feature>
<keyword evidence="6" id="KW-1185">Reference proteome</keyword>
<dbReference type="InParanoid" id="D6WN10"/>
<keyword evidence="1" id="KW-0479">Metal-binding</keyword>
<evidence type="ECO:0000313" key="5">
    <source>
        <dbReference type="EMBL" id="EFA04335.2"/>
    </source>
</evidence>
<organism evidence="5 6">
    <name type="scientific">Tribolium castaneum</name>
    <name type="common">Red flour beetle</name>
    <dbReference type="NCBI Taxonomy" id="7070"/>
    <lineage>
        <taxon>Eukaryota</taxon>
        <taxon>Metazoa</taxon>
        <taxon>Ecdysozoa</taxon>
        <taxon>Arthropoda</taxon>
        <taxon>Hexapoda</taxon>
        <taxon>Insecta</taxon>
        <taxon>Pterygota</taxon>
        <taxon>Neoptera</taxon>
        <taxon>Endopterygota</taxon>
        <taxon>Coleoptera</taxon>
        <taxon>Polyphaga</taxon>
        <taxon>Cucujiformia</taxon>
        <taxon>Tenebrionidae</taxon>
        <taxon>Tenebrionidae incertae sedis</taxon>
        <taxon>Tribolium</taxon>
    </lineage>
</organism>
<feature type="compositionally biased region" description="Polar residues" evidence="3">
    <location>
        <begin position="2063"/>
        <end position="2073"/>
    </location>
</feature>
<dbReference type="GO" id="GO:0000981">
    <property type="term" value="F:DNA-binding transcription factor activity, RNA polymerase II-specific"/>
    <property type="evidence" value="ECO:0000318"/>
    <property type="project" value="GO_Central"/>
</dbReference>
<gene>
    <name evidence="5" type="primary">AUGUSTUS-3.0.2_14629</name>
    <name evidence="5" type="ORF">TcasGA2_TC014629</name>
</gene>
<dbReference type="Proteomes" id="UP000007266">
    <property type="component" value="Linkage group 5"/>
</dbReference>
<evidence type="ECO:0000256" key="1">
    <source>
        <dbReference type="PROSITE-ProRule" id="PRU00042"/>
    </source>
</evidence>
<feature type="region of interest" description="Disordered" evidence="3">
    <location>
        <begin position="295"/>
        <end position="322"/>
    </location>
</feature>
<dbReference type="PROSITE" id="PS50157">
    <property type="entry name" value="ZINC_FINGER_C2H2_2"/>
    <property type="match status" value="1"/>
</dbReference>
<dbReference type="GO" id="GO:0006355">
    <property type="term" value="P:regulation of DNA-templated transcription"/>
    <property type="evidence" value="ECO:0000318"/>
    <property type="project" value="GO_Central"/>
</dbReference>
<keyword evidence="2" id="KW-0175">Coiled coil</keyword>
<feature type="region of interest" description="Disordered" evidence="3">
    <location>
        <begin position="2057"/>
        <end position="2100"/>
    </location>
</feature>
<feature type="compositionally biased region" description="Basic and acidic residues" evidence="3">
    <location>
        <begin position="1055"/>
        <end position="1067"/>
    </location>
</feature>
<feature type="compositionally biased region" description="Basic and acidic residues" evidence="3">
    <location>
        <begin position="302"/>
        <end position="313"/>
    </location>
</feature>
<feature type="compositionally biased region" description="Polar residues" evidence="3">
    <location>
        <begin position="1252"/>
        <end position="1266"/>
    </location>
</feature>
<dbReference type="PROSITE" id="PS00028">
    <property type="entry name" value="ZINC_FINGER_C2H2_1"/>
    <property type="match status" value="4"/>
</dbReference>
<feature type="region of interest" description="Disordered" evidence="3">
    <location>
        <begin position="989"/>
        <end position="1018"/>
    </location>
</feature>
<feature type="compositionally biased region" description="Basic and acidic residues" evidence="3">
    <location>
        <begin position="873"/>
        <end position="886"/>
    </location>
</feature>
<dbReference type="GO" id="GO:0008270">
    <property type="term" value="F:zinc ion binding"/>
    <property type="evidence" value="ECO:0007669"/>
    <property type="project" value="UniProtKB-KW"/>
</dbReference>
<dbReference type="InterPro" id="IPR036236">
    <property type="entry name" value="Znf_C2H2_sf"/>
</dbReference>
<proteinExistence type="predicted"/>
<feature type="compositionally biased region" description="Basic and acidic residues" evidence="3">
    <location>
        <begin position="950"/>
        <end position="973"/>
    </location>
</feature>
<feature type="region of interest" description="Disordered" evidence="3">
    <location>
        <begin position="1252"/>
        <end position="1271"/>
    </location>
</feature>
<feature type="region of interest" description="Disordered" evidence="3">
    <location>
        <begin position="2196"/>
        <end position="2241"/>
    </location>
</feature>
<evidence type="ECO:0000256" key="2">
    <source>
        <dbReference type="SAM" id="Coils"/>
    </source>
</evidence>
<feature type="region of interest" description="Disordered" evidence="3">
    <location>
        <begin position="1535"/>
        <end position="1561"/>
    </location>
</feature>
<dbReference type="FunCoup" id="D6WN10">
    <property type="interactions" value="21"/>
</dbReference>
<feature type="domain" description="C2H2-type" evidence="4">
    <location>
        <begin position="1763"/>
        <end position="1792"/>
    </location>
</feature>
<dbReference type="SMART" id="SM00355">
    <property type="entry name" value="ZnF_C2H2"/>
    <property type="match status" value="6"/>
</dbReference>
<feature type="region of interest" description="Disordered" evidence="3">
    <location>
        <begin position="1716"/>
        <end position="1737"/>
    </location>
</feature>
<keyword evidence="1" id="KW-0863">Zinc-finger</keyword>
<feature type="region of interest" description="Disordered" evidence="3">
    <location>
        <begin position="927"/>
        <end position="973"/>
    </location>
</feature>
<dbReference type="eggNOG" id="ENOG502RZ2I">
    <property type="taxonomic scope" value="Eukaryota"/>
</dbReference>
<dbReference type="SUPFAM" id="SSF57667">
    <property type="entry name" value="beta-beta-alpha zinc fingers"/>
    <property type="match status" value="1"/>
</dbReference>
<sequence>MVNSSSFGSEDGNTASCMPAHGLHTNTQSTSPLTASGATQSKNDFPDTLHGRQLCKSFAVEPVPSQTEFEAPKAADKIEANESRKSLFCSVPLEKVQQILPKYTCSKIKTTRKVLCLFCERTFVNVNLRQKHVERCHSFKQLRRVSLRKHQNFLTNTLCNYCDKFGSAEHTLNDLFKHLIDSHSNKYFGCLLCEERFLNAAHLLEHNISQHNFVPKSEETPDLNDTVSQLNDASVESRVQEEVPVKITRRKQRTRNENAGSNDTNVKNLRSRKLTVKSSRMIIKRSKRLQAKLGETKKKRKDVVEKKKERQEQITKAPPSHVNPYPEFDHFYQVKKITDHSIDNLKISSLTFDDVFDKAFFNRIKCNIQENLLHHIDGKLFKNEESESRISNFEKISNIPQEVHNVNSENYGCELSINAIAPTTTLLSNQFGDDPESQIEYGSKPSKKKTQVKKDEVHYKYFTRRKYQASILEHKENRDLSKLDMWTQYIIKNRQQKILNDKKSPKEILDYFTGEEYKSIMRREELNRILDRRGPFEDLREEASKKAALDKLNDQSSAPEDDNFAEIGEILNDILNKVFELAKESHPSAQTCPQNPTTDLDQNVSEIPSYLNLRPRVGSLSDNEIDKSDKIALICSSQETENFELPSNTVRGKNEKVELTGEWARSRIYVCAACGLKLQNIKQFLEHKSASHQYIWVQHYEFVGNQSELYTHLSIPVLGKVGVLENVVQCKVWKRSDARSCTKCGKQCNSLGELHRHILECGGDWTWMLARKKCKYRPFGAKSRRKRRGLIKRIYTQKTEPSEKKIYKKSFDIPRQKPSDADTIKRMLANLPPKRATRKVMCLKDGFNTSTRTKHIKPAKQTKYKCGKLIHGKTKEQKTAKPEKTSKNQPNNHRRSLRSLNKVLTSRILDTNSSIIARRKYNRKINIEKKTKKNNETNQQPEEQLAKTPQTEEKSEAKSKRSSPRLEKRVEFNGDKMNIKRFFPVKKKKNGENAGIKRKSLEESPVKSQMKKKPKAEITETVGRKVNLRKRKVSEKNKLEKSTVKTRRLRNNANEFDRVDESSKPHENYTQRDMKHFFERIVPKKVPDPPEEPIEEVPQTQEIENTVETVKDEKLDEVQAVVTVQEKSKRKIRKPARGLNDCIAMLTSKLGQNFDSLATNDLFNETQESKCEDSKTEKSEFILKVPLFNEHFDLHSSRKENECLDKAVPLEEDVKSLSLDEKCEDLEKNESVSRVDVEEAVCIPLVPESTLTEPVDTSSTTRTVNSDSEDEIPLSTLLSSESSIFDESNLAVSTAIEKEEEEEEEEEKCYETPDLEENICPKLSEEVQGPQPIDKEEVKVEEQEEIKPEEEEVRIEAAQNKTKDVLMEINDNLCEQNELLNHVASPEKKDPEMTTQEVNTLITLEKCSEKLNFLINNNLENVRINSKANFLGTNETVSADEPLHIEENLSADDSSESKENSASLVEDSLIKNKSKKKQSNKRELKDSVANKKSVRSAKARALESILDEALLELSENEFFENVKKNDSVISDVKPIEDSKSNFPEENENESENAKELRRSRRNSKKITSYNEVDLVDPLLDDLDSDKTISKILKETTKDIFGIKRKNRKVAKKLTKNGQNERKITGDELFDLLKATPNENNVLSKPTDSIFNSFDEISNDFNDDNFDVFEDILEKSIAVIEEDLSEQAVSSLEKFPLNNTSFQNCADLKPKDNKMINKRKKPKRNNKHKGKVDEKPNMLSCSSDVENVSALESLDNDLNPKSNIYCEICNKYFSRVESLTKHKRTLTHISKLSELEAKEAELKAKSESEKAEIPEKNVNLFDILEESKLFSPPFSVSVNNSNLKLADIINDVLNKPLSKKEDSFSDMMLPNEAEIPSEVRRCKSLAERKSFESENYVKNLDFFEPEINNEAAGKILEKQITLLENMIENRSSLSYIDELSVSSTQSSNKKRKDSVKPALEDSFLKPGQYEEISEDSNLRNYDEQKSRKVLNRDEELFLECCSLLKSGSEVSNYSKKSNNVRKEMHNLESKCDWVENNQKETADFVECYSDNTRMRTPLGDGFSQDDSNSATISSHWDRNSSSNFSKRKNSKGDDKNLSFGEMFNNNRDKEVIFREEDEGKSPFDALVEDTKLRNLEIQDDSLINTSNERSKKCNEISTPDGKKMLTKGAMKVFEGLKVSIPTEELNIDKILISGQSATTSSSDDFTNLSNKKSSSLKSSKTKTKSSLKKQNSMPVSSKSHDVYDFEETQDNSDIFTKPDFRSFRNNYEKSKKTDKGSDDDSQDFIDAVSFDAFSSSTSSVSEQLPVTAKTQQNITKKKCMIMGRIFKNAVKSKDIDEDIRSIPVMDNSKLVEDFVLSCPDPTERKVRMTEEERNLAFDNLLNSKFGDSKNQAKNTVTKRKIKTKSKKRPHAGSESSDDEFKLQKSTKKRPKKKCNNVEESCINLEQELRECIGVASRKSQRKCTSGKQNVLMEYWSSDESSFEVALVDSVPSNVIKEAEPVVEKIPDAPPVHKKVKSPSTCSSNRRKRAAVNPLYHWSSSSEDESRDLIEVRPIRDEIDDDEDRPVQHGWIVGDSPKKLVTMLAQAKGKKCDVDGVKEHGKKRTFS</sequence>
<feature type="compositionally biased region" description="Basic and acidic residues" evidence="3">
    <location>
        <begin position="1034"/>
        <end position="1043"/>
    </location>
</feature>
<reference evidence="5 6" key="1">
    <citation type="journal article" date="2008" name="Nature">
        <title>The genome of the model beetle and pest Tribolium castaneum.</title>
        <authorList>
            <consortium name="Tribolium Genome Sequencing Consortium"/>
            <person name="Richards S."/>
            <person name="Gibbs R.A."/>
            <person name="Weinstock G.M."/>
            <person name="Brown S.J."/>
            <person name="Denell R."/>
            <person name="Beeman R.W."/>
            <person name="Gibbs R."/>
            <person name="Beeman R.W."/>
            <person name="Brown S.J."/>
            <person name="Bucher G."/>
            <person name="Friedrich M."/>
            <person name="Grimmelikhuijzen C.J."/>
            <person name="Klingler M."/>
            <person name="Lorenzen M."/>
            <person name="Richards S."/>
            <person name="Roth S."/>
            <person name="Schroder R."/>
            <person name="Tautz D."/>
            <person name="Zdobnov E.M."/>
            <person name="Muzny D."/>
            <person name="Gibbs R.A."/>
            <person name="Weinstock G.M."/>
            <person name="Attaway T."/>
            <person name="Bell S."/>
            <person name="Buhay C.J."/>
            <person name="Chandrabose M.N."/>
            <person name="Chavez D."/>
            <person name="Clerk-Blankenburg K.P."/>
            <person name="Cree A."/>
            <person name="Dao M."/>
            <person name="Davis C."/>
            <person name="Chacko J."/>
            <person name="Dinh H."/>
            <person name="Dugan-Rocha S."/>
            <person name="Fowler G."/>
            <person name="Garner T.T."/>
            <person name="Garnes J."/>
            <person name="Gnirke A."/>
            <person name="Hawes A."/>
            <person name="Hernandez J."/>
            <person name="Hines S."/>
            <person name="Holder M."/>
            <person name="Hume J."/>
            <person name="Jhangiani S.N."/>
            <person name="Joshi V."/>
            <person name="Khan Z.M."/>
            <person name="Jackson L."/>
            <person name="Kovar C."/>
            <person name="Kowis A."/>
            <person name="Lee S."/>
            <person name="Lewis L.R."/>
            <person name="Margolis J."/>
            <person name="Morgan M."/>
            <person name="Nazareth L.V."/>
            <person name="Nguyen N."/>
            <person name="Okwuonu G."/>
            <person name="Parker D."/>
            <person name="Richards S."/>
            <person name="Ruiz S.J."/>
            <person name="Santibanez J."/>
            <person name="Savard J."/>
            <person name="Scherer S.E."/>
            <person name="Schneider B."/>
            <person name="Sodergren E."/>
            <person name="Tautz D."/>
            <person name="Vattahil S."/>
            <person name="Villasana D."/>
            <person name="White C.S."/>
            <person name="Wright R."/>
            <person name="Park Y."/>
            <person name="Beeman R.W."/>
            <person name="Lord J."/>
            <person name="Oppert B."/>
            <person name="Lorenzen M."/>
            <person name="Brown S."/>
            <person name="Wang L."/>
            <person name="Savard J."/>
            <person name="Tautz D."/>
            <person name="Richards S."/>
            <person name="Weinstock G."/>
            <person name="Gibbs R.A."/>
            <person name="Liu Y."/>
            <person name="Worley K."/>
            <person name="Weinstock G."/>
            <person name="Elsik C.G."/>
            <person name="Reese J.T."/>
            <person name="Elhaik E."/>
            <person name="Landan G."/>
            <person name="Graur D."/>
            <person name="Arensburger P."/>
            <person name="Atkinson P."/>
            <person name="Beeman R.W."/>
            <person name="Beidler J."/>
            <person name="Brown S.J."/>
            <person name="Demuth J.P."/>
            <person name="Drury D.W."/>
            <person name="Du Y.Z."/>
            <person name="Fujiwara H."/>
            <person name="Lorenzen M."/>
            <person name="Maselli V."/>
            <person name="Osanai M."/>
            <person name="Park Y."/>
            <person name="Robertson H.M."/>
            <person name="Tu Z."/>
            <person name="Wang J.J."/>
            <person name="Wang S."/>
            <person name="Richards S."/>
            <person name="Song H."/>
            <person name="Zhang L."/>
            <person name="Sodergren E."/>
            <person name="Werner D."/>
            <person name="Stanke M."/>
            <person name="Morgenstern B."/>
            <person name="Solovyev V."/>
            <person name="Kosarev P."/>
            <person name="Brown G."/>
            <person name="Chen H.C."/>
            <person name="Ermolaeva O."/>
            <person name="Hlavina W."/>
            <person name="Kapustin Y."/>
            <person name="Kiryutin B."/>
            <person name="Kitts P."/>
            <person name="Maglott D."/>
            <person name="Pruitt K."/>
            <person name="Sapojnikov V."/>
            <person name="Souvorov A."/>
            <person name="Mackey A.J."/>
            <person name="Waterhouse R.M."/>
            <person name="Wyder S."/>
            <person name="Zdobnov E.M."/>
            <person name="Zdobnov E.M."/>
            <person name="Wyder S."/>
            <person name="Kriventseva E.V."/>
            <person name="Kadowaki T."/>
            <person name="Bork P."/>
            <person name="Aranda M."/>
            <person name="Bao R."/>
            <person name="Beermann A."/>
            <person name="Berns N."/>
            <person name="Bolognesi R."/>
            <person name="Bonneton F."/>
            <person name="Bopp D."/>
            <person name="Brown S.J."/>
            <person name="Bucher G."/>
            <person name="Butts T."/>
            <person name="Chaumot A."/>
            <person name="Denell R.E."/>
            <person name="Ferrier D.E."/>
            <person name="Friedrich M."/>
            <person name="Gordon C.M."/>
            <person name="Jindra M."/>
            <person name="Klingler M."/>
            <person name="Lan Q."/>
            <person name="Lattorff H.M."/>
            <person name="Laudet V."/>
            <person name="von Levetsow C."/>
            <person name="Liu Z."/>
            <person name="Lutz R."/>
            <person name="Lynch J.A."/>
            <person name="da Fonseca R.N."/>
            <person name="Posnien N."/>
            <person name="Reuter R."/>
            <person name="Roth S."/>
            <person name="Savard J."/>
            <person name="Schinko J.B."/>
            <person name="Schmitt C."/>
            <person name="Schoppmeier M."/>
            <person name="Schroder R."/>
            <person name="Shippy T.D."/>
            <person name="Simonnet F."/>
            <person name="Marques-Souza H."/>
            <person name="Tautz D."/>
            <person name="Tomoyasu Y."/>
            <person name="Trauner J."/>
            <person name="Van der Zee M."/>
            <person name="Vervoort M."/>
            <person name="Wittkopp N."/>
            <person name="Wimmer E.A."/>
            <person name="Yang X."/>
            <person name="Jones A.K."/>
            <person name="Sattelle D.B."/>
            <person name="Ebert P.R."/>
            <person name="Nelson D."/>
            <person name="Scott J.G."/>
            <person name="Beeman R.W."/>
            <person name="Muthukrishnan S."/>
            <person name="Kramer K.J."/>
            <person name="Arakane Y."/>
            <person name="Beeman R.W."/>
            <person name="Zhu Q."/>
            <person name="Hogenkamp D."/>
            <person name="Dixit R."/>
            <person name="Oppert B."/>
            <person name="Jiang H."/>
            <person name="Zou Z."/>
            <person name="Marshall J."/>
            <person name="Elpidina E."/>
            <person name="Vinokurov K."/>
            <person name="Oppert C."/>
            <person name="Zou Z."/>
            <person name="Evans J."/>
            <person name="Lu Z."/>
            <person name="Zhao P."/>
            <person name="Sumathipala N."/>
            <person name="Altincicek B."/>
            <person name="Vilcinskas A."/>
            <person name="Williams M."/>
            <person name="Hultmark D."/>
            <person name="Hetru C."/>
            <person name="Jiang H."/>
            <person name="Grimmelikhuijzen C.J."/>
            <person name="Hauser F."/>
            <person name="Cazzamali G."/>
            <person name="Williamson M."/>
            <person name="Park Y."/>
            <person name="Li B."/>
            <person name="Tanaka Y."/>
            <person name="Predel R."/>
            <person name="Neupert S."/>
            <person name="Schachtner J."/>
            <person name="Verleyen P."/>
            <person name="Raible F."/>
            <person name="Bork P."/>
            <person name="Friedrich M."/>
            <person name="Walden K.K."/>
            <person name="Robertson H.M."/>
            <person name="Angeli S."/>
            <person name="Foret S."/>
            <person name="Bucher G."/>
            <person name="Schuetz S."/>
            <person name="Maleszka R."/>
            <person name="Wimmer E.A."/>
            <person name="Beeman R.W."/>
            <person name="Lorenzen M."/>
            <person name="Tomoyasu Y."/>
            <person name="Miller S.C."/>
            <person name="Grossmann D."/>
            <person name="Bucher G."/>
        </authorList>
    </citation>
    <scope>NUCLEOTIDE SEQUENCE [LARGE SCALE GENOMIC DNA]</scope>
    <source>
        <strain evidence="5 6">Georgia GA2</strain>
    </source>
</reference>
<evidence type="ECO:0000259" key="4">
    <source>
        <dbReference type="PROSITE" id="PS50157"/>
    </source>
</evidence>
<feature type="region of interest" description="Disordered" evidence="3">
    <location>
        <begin position="854"/>
        <end position="903"/>
    </location>
</feature>
<evidence type="ECO:0000313" key="6">
    <source>
        <dbReference type="Proteomes" id="UP000007266"/>
    </source>
</evidence>
<dbReference type="InterPro" id="IPR013087">
    <property type="entry name" value="Znf_C2H2_type"/>
</dbReference>
<feature type="compositionally biased region" description="Basic residues" evidence="3">
    <location>
        <begin position="2395"/>
        <end position="2409"/>
    </location>
</feature>
<feature type="compositionally biased region" description="Polar residues" evidence="3">
    <location>
        <begin position="24"/>
        <end position="43"/>
    </location>
</feature>
<protein>
    <recommendedName>
        <fullName evidence="4">C2H2-type domain-containing protein</fullName>
    </recommendedName>
</protein>
<name>D6WN10_TRICA</name>
<feature type="compositionally biased region" description="Low complexity" evidence="3">
    <location>
        <begin position="2205"/>
        <end position="2217"/>
    </location>
</feature>
<feature type="compositionally biased region" description="Polar residues" evidence="3">
    <location>
        <begin position="1"/>
        <end position="16"/>
    </location>
</feature>
<dbReference type="EMBL" id="KQ971343">
    <property type="protein sequence ID" value="EFA04335.2"/>
    <property type="molecule type" value="Genomic_DNA"/>
</dbReference>
<dbReference type="HOGENOM" id="CLU_227751_0_0_1"/>
<accession>D6WN10</accession>
<dbReference type="OMA" id="SCENKET"/>
<feature type="compositionally biased region" description="Basic residues" evidence="3">
    <location>
        <begin position="1716"/>
        <end position="1729"/>
    </location>
</feature>
<reference evidence="5 6" key="2">
    <citation type="journal article" date="2010" name="Nucleic Acids Res.">
        <title>BeetleBase in 2010: revisions to provide comprehensive genomic information for Tribolium castaneum.</title>
        <authorList>
            <person name="Kim H.S."/>
            <person name="Murphy T."/>
            <person name="Xia J."/>
            <person name="Caragea D."/>
            <person name="Park Y."/>
            <person name="Beeman R.W."/>
            <person name="Lorenzen M.D."/>
            <person name="Butcher S."/>
            <person name="Manak J.R."/>
            <person name="Brown S.J."/>
        </authorList>
    </citation>
    <scope>GENOME REANNOTATION</scope>
    <source>
        <strain evidence="5 6">Georgia GA2</strain>
    </source>
</reference>
<keyword evidence="1" id="KW-0862">Zinc</keyword>
<feature type="region of interest" description="Disordered" evidence="3">
    <location>
        <begin position="1"/>
        <end position="43"/>
    </location>
</feature>
<feature type="region of interest" description="Disordered" evidence="3">
    <location>
        <begin position="1448"/>
        <end position="1493"/>
    </location>
</feature>
<evidence type="ECO:0000256" key="3">
    <source>
        <dbReference type="SAM" id="MobiDB-lite"/>
    </source>
</evidence>